<feature type="non-terminal residue" evidence="1">
    <location>
        <position position="60"/>
    </location>
</feature>
<organism evidence="1 2">
    <name type="scientific">Atractosteus spatula</name>
    <name type="common">Alligator gar</name>
    <name type="synonym">Lepisosteus spatula</name>
    <dbReference type="NCBI Taxonomy" id="7917"/>
    <lineage>
        <taxon>Eukaryota</taxon>
        <taxon>Metazoa</taxon>
        <taxon>Chordata</taxon>
        <taxon>Craniata</taxon>
        <taxon>Vertebrata</taxon>
        <taxon>Euteleostomi</taxon>
        <taxon>Actinopterygii</taxon>
        <taxon>Neopterygii</taxon>
        <taxon>Holostei</taxon>
        <taxon>Semionotiformes</taxon>
        <taxon>Lepisosteidae</taxon>
        <taxon>Atractosteus</taxon>
    </lineage>
</organism>
<feature type="non-terminal residue" evidence="1">
    <location>
        <position position="1"/>
    </location>
</feature>
<dbReference type="AlphaFoldDB" id="A0A8J7NDV0"/>
<comment type="caution">
    <text evidence="1">The sequence shown here is derived from an EMBL/GenBank/DDBJ whole genome shotgun (WGS) entry which is preliminary data.</text>
</comment>
<proteinExistence type="predicted"/>
<dbReference type="InterPro" id="IPR013783">
    <property type="entry name" value="Ig-like_fold"/>
</dbReference>
<name>A0A8J7NDV0_ATRSP</name>
<dbReference type="Proteomes" id="UP000736164">
    <property type="component" value="Unassembled WGS sequence"/>
</dbReference>
<evidence type="ECO:0000313" key="1">
    <source>
        <dbReference type="EMBL" id="MBN3312479.1"/>
    </source>
</evidence>
<protein>
    <submittedName>
        <fullName evidence="1">KV401 protein</fullName>
    </submittedName>
</protein>
<dbReference type="InterPro" id="IPR036179">
    <property type="entry name" value="Ig-like_dom_sf"/>
</dbReference>
<dbReference type="EMBL" id="JAAWVO010005701">
    <property type="protein sequence ID" value="MBN3312479.1"/>
    <property type="molecule type" value="Genomic_DNA"/>
</dbReference>
<accession>A0A8J7NDV0</accession>
<sequence>LQNPGQAPQLLGYLATTRQSGVPDRFTGSDSVTSVTQSLESRLKMQDYYCQQRYSYLFTQ</sequence>
<dbReference type="Gene3D" id="2.60.40.10">
    <property type="entry name" value="Immunoglobulins"/>
    <property type="match status" value="1"/>
</dbReference>
<dbReference type="SUPFAM" id="SSF48726">
    <property type="entry name" value="Immunoglobulin"/>
    <property type="match status" value="1"/>
</dbReference>
<evidence type="ECO:0000313" key="2">
    <source>
        <dbReference type="Proteomes" id="UP000736164"/>
    </source>
</evidence>
<gene>
    <name evidence="1" type="primary">Igkv41_8</name>
    <name evidence="1" type="ORF">GTO95_0013819</name>
</gene>
<keyword evidence="2" id="KW-1185">Reference proteome</keyword>
<reference evidence="1" key="1">
    <citation type="journal article" date="2021" name="Cell">
        <title>Tracing the genetic footprints of vertebrate landing in non-teleost ray-finned fishes.</title>
        <authorList>
            <person name="Bi X."/>
            <person name="Wang K."/>
            <person name="Yang L."/>
            <person name="Pan H."/>
            <person name="Jiang H."/>
            <person name="Wei Q."/>
            <person name="Fang M."/>
            <person name="Yu H."/>
            <person name="Zhu C."/>
            <person name="Cai Y."/>
            <person name="He Y."/>
            <person name="Gan X."/>
            <person name="Zeng H."/>
            <person name="Yu D."/>
            <person name="Zhu Y."/>
            <person name="Jiang H."/>
            <person name="Qiu Q."/>
            <person name="Yang H."/>
            <person name="Zhang Y.E."/>
            <person name="Wang W."/>
            <person name="Zhu M."/>
            <person name="He S."/>
            <person name="Zhang G."/>
        </authorList>
    </citation>
    <scope>NUCLEOTIDE SEQUENCE</scope>
    <source>
        <strain evidence="1">Allg_001</strain>
    </source>
</reference>